<sequence length="421" mass="48387">MAEYKVSRSGVVLEYRATLQGNAWIMDELKKGEVEISSAFTFTPDDLLETPTQDEIEDDFPFTYRFRLAVAGLGHYFIPGRKLGIDQDVLIAKSGIEWRRKLFVAERNISIFKRIAKLIPEAEEIVIGGKREDAIPIEAFEDLIARFPNTYEMDRYAEARVTNIIGEYIDPERDFREQYETYLSKRKSRRSDTPLHAKELLTTEIEKFQFVRDTLKAWLKAGEKSEDQWQKALLSILPLIFPKYVAVIEKVPIDDHYTTPGKVHHREIDIALVDVNGNIDVIEIKKPEANILLRTTLYRGNYVPTGTLSGTIMQAEKYLFHLSKGGPASEEKITQKFRKLLPPNLRIRVINPKAMCILGRDRKDNGHPVFNEGQSADLEVIKRKYANMIDIITYDDLLRRLDNILASLKRRKANGLDATTL</sequence>
<gene>
    <name evidence="2" type="ORF">DFR48_1183</name>
</gene>
<proteinExistence type="predicted"/>
<dbReference type="InterPro" id="IPR025359">
    <property type="entry name" value="SduA_C"/>
</dbReference>
<evidence type="ECO:0000313" key="3">
    <source>
        <dbReference type="Proteomes" id="UP000252582"/>
    </source>
</evidence>
<dbReference type="Pfam" id="PF14082">
    <property type="entry name" value="SduA_C"/>
    <property type="match status" value="1"/>
</dbReference>
<reference evidence="2 3" key="1">
    <citation type="submission" date="2018-07" db="EMBL/GenBank/DDBJ databases">
        <title>Genomic Encyclopedia of Type Strains, Phase IV (KMG-IV): sequencing the most valuable type-strain genomes for metagenomic binning, comparative biology and taxonomic classification.</title>
        <authorList>
            <person name="Goeker M."/>
        </authorList>
    </citation>
    <scope>NUCLEOTIDE SEQUENCE [LARGE SCALE GENOMIC DNA]</scope>
    <source>
        <strain evidence="2 3">DSM 25528</strain>
    </source>
</reference>
<keyword evidence="3" id="KW-1185">Reference proteome</keyword>
<dbReference type="AlphaFoldDB" id="A0A6I7HFW8"/>
<comment type="caution">
    <text evidence="2">The sequence shown here is derived from an EMBL/GenBank/DDBJ whole genome shotgun (WGS) entry which is preliminary data.</text>
</comment>
<accession>A0A6I7HFW8</accession>
<dbReference type="EMBL" id="QPIX01000018">
    <property type="protein sequence ID" value="RCW19798.1"/>
    <property type="molecule type" value="Genomic_DNA"/>
</dbReference>
<evidence type="ECO:0000313" key="2">
    <source>
        <dbReference type="EMBL" id="RCW19798.1"/>
    </source>
</evidence>
<dbReference type="RefSeq" id="WP_114365267.1">
    <property type="nucleotide sequence ID" value="NZ_QPIX01000018.1"/>
</dbReference>
<evidence type="ECO:0000259" key="1">
    <source>
        <dbReference type="Pfam" id="PF14082"/>
    </source>
</evidence>
<name>A0A6I7HFW8_9HYPH</name>
<organism evidence="2 3">
    <name type="scientific">Ciceribacter lividus</name>
    <dbReference type="NCBI Taxonomy" id="1197950"/>
    <lineage>
        <taxon>Bacteria</taxon>
        <taxon>Pseudomonadati</taxon>
        <taxon>Pseudomonadota</taxon>
        <taxon>Alphaproteobacteria</taxon>
        <taxon>Hyphomicrobiales</taxon>
        <taxon>Rhizobiaceae</taxon>
        <taxon>Ciceribacter</taxon>
    </lineage>
</organism>
<feature type="domain" description="Shedu protein SduA C-terminal" evidence="1">
    <location>
        <begin position="224"/>
        <end position="398"/>
    </location>
</feature>
<protein>
    <submittedName>
        <fullName evidence="2">Uncharacterized protein DUF4263</fullName>
    </submittedName>
</protein>
<dbReference type="Proteomes" id="UP000252582">
    <property type="component" value="Unassembled WGS sequence"/>
</dbReference>